<protein>
    <recommendedName>
        <fullName evidence="1">DDE-1 domain-containing protein</fullName>
    </recommendedName>
</protein>
<dbReference type="Proteomes" id="UP000663842">
    <property type="component" value="Unassembled WGS sequence"/>
</dbReference>
<dbReference type="EMBL" id="CAJNOW010011592">
    <property type="protein sequence ID" value="CAF1599598.1"/>
    <property type="molecule type" value="Genomic_DNA"/>
</dbReference>
<sequence length="176" mass="20161">MKNYTEYWLNKTRDGHPKMFITDSCSCHFSEDVKALFKNNSVVLRIIPGGITQYIQVLDIFVFSTYKAHYHDAAEEWIEVNDPRSTIKLTSSQQRILRTRLASTAWKGTLNSVNVSQSFRNLGYTWIDNSVVTIKSLPGCSFDPESLNFGNDIEDESNLVEEIDKVMVTEPVRTLK</sequence>
<feature type="domain" description="DDE-1" evidence="1">
    <location>
        <begin position="4"/>
        <end position="118"/>
    </location>
</feature>
<evidence type="ECO:0000313" key="7">
    <source>
        <dbReference type="EMBL" id="CAF3983763.1"/>
    </source>
</evidence>
<evidence type="ECO:0000313" key="3">
    <source>
        <dbReference type="EMBL" id="CAF1599598.1"/>
    </source>
</evidence>
<dbReference type="EMBL" id="CAJOBG010002103">
    <property type="protein sequence ID" value="CAF3983763.1"/>
    <property type="molecule type" value="Genomic_DNA"/>
</dbReference>
<evidence type="ECO:0000313" key="11">
    <source>
        <dbReference type="Proteomes" id="UP000663866"/>
    </source>
</evidence>
<evidence type="ECO:0000313" key="4">
    <source>
        <dbReference type="EMBL" id="CAF2188303.1"/>
    </source>
</evidence>
<dbReference type="EMBL" id="CAJNRG010015936">
    <property type="protein sequence ID" value="CAF2188303.1"/>
    <property type="molecule type" value="Genomic_DNA"/>
</dbReference>
<dbReference type="EMBL" id="CAJNRE010021333">
    <property type="protein sequence ID" value="CAF2256506.1"/>
    <property type="molecule type" value="Genomic_DNA"/>
</dbReference>
<dbReference type="OrthoDB" id="8016097at2759"/>
<dbReference type="EMBL" id="CAJOBF010001409">
    <property type="protein sequence ID" value="CAF3947880.1"/>
    <property type="molecule type" value="Genomic_DNA"/>
</dbReference>
<dbReference type="AlphaFoldDB" id="A0A815EER0"/>
<evidence type="ECO:0000313" key="5">
    <source>
        <dbReference type="EMBL" id="CAF2256506.1"/>
    </source>
</evidence>
<name>A0A815EER0_9BILA</name>
<evidence type="ECO:0000313" key="10">
    <source>
        <dbReference type="Proteomes" id="UP000663855"/>
    </source>
</evidence>
<accession>A0A815EER0</accession>
<evidence type="ECO:0000259" key="1">
    <source>
        <dbReference type="Pfam" id="PF03184"/>
    </source>
</evidence>
<dbReference type="Proteomes" id="UP000663855">
    <property type="component" value="Unassembled WGS sequence"/>
</dbReference>
<organism evidence="2 10">
    <name type="scientific">Rotaria magnacalcarata</name>
    <dbReference type="NCBI Taxonomy" id="392030"/>
    <lineage>
        <taxon>Eukaryota</taxon>
        <taxon>Metazoa</taxon>
        <taxon>Spiralia</taxon>
        <taxon>Gnathifera</taxon>
        <taxon>Rotifera</taxon>
        <taxon>Eurotatoria</taxon>
        <taxon>Bdelloidea</taxon>
        <taxon>Philodinida</taxon>
        <taxon>Philodinidae</taxon>
        <taxon>Rotaria</taxon>
    </lineage>
</organism>
<dbReference type="Proteomes" id="UP000663887">
    <property type="component" value="Unassembled WGS sequence"/>
</dbReference>
<gene>
    <name evidence="9" type="ORF">BYL167_LOCUS23286</name>
    <name evidence="2" type="ORF">CJN711_LOCUS17353</name>
    <name evidence="3" type="ORF">KQP761_LOCUS22110</name>
    <name evidence="5" type="ORF">MBJ925_LOCUS38233</name>
    <name evidence="7" type="ORF">OVN521_LOCUS14086</name>
    <name evidence="8" type="ORF">SMN809_LOCUS12563</name>
    <name evidence="6" type="ORF">UXM345_LOCUS13158</name>
    <name evidence="4" type="ORF">XDN619_LOCUS32147</name>
</gene>
<evidence type="ECO:0000313" key="8">
    <source>
        <dbReference type="EMBL" id="CAF4012723.1"/>
    </source>
</evidence>
<dbReference type="EMBL" id="CAJNOV010008070">
    <property type="protein sequence ID" value="CAF1309412.1"/>
    <property type="molecule type" value="Genomic_DNA"/>
</dbReference>
<dbReference type="Proteomes" id="UP000681967">
    <property type="component" value="Unassembled WGS sequence"/>
</dbReference>
<reference evidence="2" key="1">
    <citation type="submission" date="2021-02" db="EMBL/GenBank/DDBJ databases">
        <authorList>
            <person name="Nowell W R."/>
        </authorList>
    </citation>
    <scope>NUCLEOTIDE SEQUENCE</scope>
</reference>
<dbReference type="Proteomes" id="UP000663834">
    <property type="component" value="Unassembled WGS sequence"/>
</dbReference>
<evidence type="ECO:0000313" key="9">
    <source>
        <dbReference type="EMBL" id="CAF4192138.1"/>
    </source>
</evidence>
<evidence type="ECO:0000313" key="2">
    <source>
        <dbReference type="EMBL" id="CAF1309412.1"/>
    </source>
</evidence>
<dbReference type="GO" id="GO:0003676">
    <property type="term" value="F:nucleic acid binding"/>
    <property type="evidence" value="ECO:0007669"/>
    <property type="project" value="InterPro"/>
</dbReference>
<dbReference type="InterPro" id="IPR004875">
    <property type="entry name" value="DDE_SF_endonuclease_dom"/>
</dbReference>
<dbReference type="Pfam" id="PF03184">
    <property type="entry name" value="DDE_1"/>
    <property type="match status" value="1"/>
</dbReference>
<dbReference type="Proteomes" id="UP000676336">
    <property type="component" value="Unassembled WGS sequence"/>
</dbReference>
<keyword evidence="11" id="KW-1185">Reference proteome</keyword>
<evidence type="ECO:0000313" key="6">
    <source>
        <dbReference type="EMBL" id="CAF3947880.1"/>
    </source>
</evidence>
<comment type="caution">
    <text evidence="2">The sequence shown here is derived from an EMBL/GenBank/DDBJ whole genome shotgun (WGS) entry which is preliminary data.</text>
</comment>
<dbReference type="Proteomes" id="UP000663824">
    <property type="component" value="Unassembled WGS sequence"/>
</dbReference>
<dbReference type="Proteomes" id="UP000663866">
    <property type="component" value="Unassembled WGS sequence"/>
</dbReference>
<proteinExistence type="predicted"/>
<dbReference type="EMBL" id="CAJOBI010004776">
    <property type="protein sequence ID" value="CAF4012723.1"/>
    <property type="molecule type" value="Genomic_DNA"/>
</dbReference>
<dbReference type="EMBL" id="CAJOBH010016215">
    <property type="protein sequence ID" value="CAF4192138.1"/>
    <property type="molecule type" value="Genomic_DNA"/>
</dbReference>